<feature type="domain" description="AB hydrolase-1" evidence="2">
    <location>
        <begin position="55"/>
        <end position="296"/>
    </location>
</feature>
<dbReference type="PANTHER" id="PTHR43689:SF8">
    <property type="entry name" value="ALPHA_BETA-HYDROLASES SUPERFAMILY PROTEIN"/>
    <property type="match status" value="1"/>
</dbReference>
<gene>
    <name evidence="3" type="ORF">GCM10011390_31840</name>
</gene>
<organism evidence="3 4">
    <name type="scientific">Aureimonas endophytica</name>
    <dbReference type="NCBI Taxonomy" id="2027858"/>
    <lineage>
        <taxon>Bacteria</taxon>
        <taxon>Pseudomonadati</taxon>
        <taxon>Pseudomonadota</taxon>
        <taxon>Alphaproteobacteria</taxon>
        <taxon>Hyphomicrobiales</taxon>
        <taxon>Aurantimonadaceae</taxon>
        <taxon>Aureimonas</taxon>
    </lineage>
</organism>
<keyword evidence="3" id="KW-0378">Hydrolase</keyword>
<dbReference type="SUPFAM" id="SSF53474">
    <property type="entry name" value="alpha/beta-Hydrolases"/>
    <property type="match status" value="1"/>
</dbReference>
<dbReference type="GO" id="GO:0016787">
    <property type="term" value="F:hydrolase activity"/>
    <property type="evidence" value="ECO:0007669"/>
    <property type="project" value="UniProtKB-KW"/>
</dbReference>
<dbReference type="InterPro" id="IPR000639">
    <property type="entry name" value="Epox_hydrolase-like"/>
</dbReference>
<dbReference type="AlphaFoldDB" id="A0A916ZRA1"/>
<dbReference type="RefSeq" id="WP_188910205.1">
    <property type="nucleotide sequence ID" value="NZ_BMIQ01000005.1"/>
</dbReference>
<evidence type="ECO:0000256" key="1">
    <source>
        <dbReference type="SAM" id="SignalP"/>
    </source>
</evidence>
<dbReference type="InterPro" id="IPR029058">
    <property type="entry name" value="AB_hydrolase_fold"/>
</dbReference>
<dbReference type="PRINTS" id="PR00111">
    <property type="entry name" value="ABHYDROLASE"/>
</dbReference>
<evidence type="ECO:0000259" key="2">
    <source>
        <dbReference type="Pfam" id="PF00561"/>
    </source>
</evidence>
<feature type="chain" id="PRO_5037548852" evidence="1">
    <location>
        <begin position="22"/>
        <end position="312"/>
    </location>
</feature>
<sequence length="312" mass="33863">MSRRAYVVAAAALAASAVAVALRTREARSQHPPLGRLMEVDGVRLHYLEAGSGEPIVLLHGNGSLIQDFAASDLVRLLAQTHRVIVFDRPGYGYSDRPRGRSWSPAAQAELLAKAAARLGAERVHLLGHSWGTLVALEWALRRGDGVRSLTLASGYYFPTPRLDVVLASGPAVPLLGDLMRFTLTPLLARLAWPGLLRKLFGPAPTPKQFREVPRALVLAPLALRASAEESAAMIPAASALTERYRDLDGPVLIVTGDGDRIVDHRRQSRRLHDLLPQSRLLVLEGSGHMVHHLEPRRIAEAVLAQTRPASA</sequence>
<keyword evidence="1" id="KW-0732">Signal</keyword>
<dbReference type="InterPro" id="IPR000073">
    <property type="entry name" value="AB_hydrolase_1"/>
</dbReference>
<dbReference type="EMBL" id="BMIQ01000005">
    <property type="protein sequence ID" value="GGE10457.1"/>
    <property type="molecule type" value="Genomic_DNA"/>
</dbReference>
<keyword evidence="4" id="KW-1185">Reference proteome</keyword>
<evidence type="ECO:0000313" key="3">
    <source>
        <dbReference type="EMBL" id="GGE10457.1"/>
    </source>
</evidence>
<dbReference type="PRINTS" id="PR00412">
    <property type="entry name" value="EPOXHYDRLASE"/>
</dbReference>
<protein>
    <submittedName>
        <fullName evidence="3">Alpha/beta hydrolase</fullName>
    </submittedName>
</protein>
<reference evidence="3" key="2">
    <citation type="submission" date="2020-09" db="EMBL/GenBank/DDBJ databases">
        <authorList>
            <person name="Sun Q."/>
            <person name="Zhou Y."/>
        </authorList>
    </citation>
    <scope>NUCLEOTIDE SEQUENCE</scope>
    <source>
        <strain evidence="3">CGMCC 1.15367</strain>
    </source>
</reference>
<evidence type="ECO:0000313" key="4">
    <source>
        <dbReference type="Proteomes" id="UP000644699"/>
    </source>
</evidence>
<dbReference type="PANTHER" id="PTHR43689">
    <property type="entry name" value="HYDROLASE"/>
    <property type="match status" value="1"/>
</dbReference>
<feature type="signal peptide" evidence="1">
    <location>
        <begin position="1"/>
        <end position="21"/>
    </location>
</feature>
<proteinExistence type="predicted"/>
<name>A0A916ZRA1_9HYPH</name>
<dbReference type="Gene3D" id="3.40.50.1820">
    <property type="entry name" value="alpha/beta hydrolase"/>
    <property type="match status" value="1"/>
</dbReference>
<comment type="caution">
    <text evidence="3">The sequence shown here is derived from an EMBL/GenBank/DDBJ whole genome shotgun (WGS) entry which is preliminary data.</text>
</comment>
<dbReference type="Pfam" id="PF00561">
    <property type="entry name" value="Abhydrolase_1"/>
    <property type="match status" value="1"/>
</dbReference>
<reference evidence="3" key="1">
    <citation type="journal article" date="2014" name="Int. J. Syst. Evol. Microbiol.">
        <title>Complete genome sequence of Corynebacterium casei LMG S-19264T (=DSM 44701T), isolated from a smear-ripened cheese.</title>
        <authorList>
            <consortium name="US DOE Joint Genome Institute (JGI-PGF)"/>
            <person name="Walter F."/>
            <person name="Albersmeier A."/>
            <person name="Kalinowski J."/>
            <person name="Ruckert C."/>
        </authorList>
    </citation>
    <scope>NUCLEOTIDE SEQUENCE</scope>
    <source>
        <strain evidence="3">CGMCC 1.15367</strain>
    </source>
</reference>
<accession>A0A916ZRA1</accession>
<dbReference type="Proteomes" id="UP000644699">
    <property type="component" value="Unassembled WGS sequence"/>
</dbReference>